<gene>
    <name evidence="12" type="ORF">rosag_24110</name>
</gene>
<comment type="catalytic activity">
    <reaction evidence="1 8">
        <text>Cleavage of hydrophobic, N-terminal signal or leader sequences from secreted and periplasmic proteins.</text>
        <dbReference type="EC" id="3.4.21.89"/>
    </reaction>
</comment>
<dbReference type="PROSITE" id="PS00760">
    <property type="entry name" value="SPASE_I_2"/>
    <property type="match status" value="1"/>
</dbReference>
<evidence type="ECO:0000313" key="12">
    <source>
        <dbReference type="EMBL" id="GLC25898.1"/>
    </source>
</evidence>
<comment type="similarity">
    <text evidence="2 9">Belongs to the peptidase S26 family.</text>
</comment>
<evidence type="ECO:0000256" key="6">
    <source>
        <dbReference type="ARBA" id="ARBA00022801"/>
    </source>
</evidence>
<reference evidence="12" key="1">
    <citation type="submission" date="2022-08" db="EMBL/GenBank/DDBJ databases">
        <title>Draft genome sequencing of Roseisolibacter agri AW1220.</title>
        <authorList>
            <person name="Tobiishi Y."/>
            <person name="Tonouchi A."/>
        </authorList>
    </citation>
    <scope>NUCLEOTIDE SEQUENCE</scope>
    <source>
        <strain evidence="12">AW1220</strain>
    </source>
</reference>
<feature type="active site" evidence="7">
    <location>
        <position position="58"/>
    </location>
</feature>
<dbReference type="GO" id="GO:0006465">
    <property type="term" value="P:signal peptide processing"/>
    <property type="evidence" value="ECO:0007669"/>
    <property type="project" value="InterPro"/>
</dbReference>
<dbReference type="GO" id="GO:0016020">
    <property type="term" value="C:membrane"/>
    <property type="evidence" value="ECO:0007669"/>
    <property type="project" value="UniProtKB-SubCell"/>
</dbReference>
<dbReference type="SUPFAM" id="SSF51306">
    <property type="entry name" value="LexA/Signal peptidase"/>
    <property type="match status" value="1"/>
</dbReference>
<dbReference type="GO" id="GO:0009003">
    <property type="term" value="F:signal peptidase activity"/>
    <property type="evidence" value="ECO:0007669"/>
    <property type="project" value="UniProtKB-EC"/>
</dbReference>
<dbReference type="CDD" id="cd06530">
    <property type="entry name" value="S26_SPase_I"/>
    <property type="match status" value="1"/>
</dbReference>
<feature type="region of interest" description="Disordered" evidence="10">
    <location>
        <begin position="1"/>
        <end position="22"/>
    </location>
</feature>
<feature type="active site" evidence="7">
    <location>
        <position position="123"/>
    </location>
</feature>
<dbReference type="PANTHER" id="PTHR43390">
    <property type="entry name" value="SIGNAL PEPTIDASE I"/>
    <property type="match status" value="1"/>
</dbReference>
<evidence type="ECO:0000256" key="4">
    <source>
        <dbReference type="ARBA" id="ARBA00019232"/>
    </source>
</evidence>
<organism evidence="12 13">
    <name type="scientific">Roseisolibacter agri</name>
    <dbReference type="NCBI Taxonomy" id="2014610"/>
    <lineage>
        <taxon>Bacteria</taxon>
        <taxon>Pseudomonadati</taxon>
        <taxon>Gemmatimonadota</taxon>
        <taxon>Gemmatimonadia</taxon>
        <taxon>Gemmatimonadales</taxon>
        <taxon>Gemmatimonadaceae</taxon>
        <taxon>Roseisolibacter</taxon>
    </lineage>
</organism>
<keyword evidence="5 8" id="KW-0645">Protease</keyword>
<dbReference type="EMBL" id="BRXS01000003">
    <property type="protein sequence ID" value="GLC25898.1"/>
    <property type="molecule type" value="Genomic_DNA"/>
</dbReference>
<dbReference type="InterPro" id="IPR019757">
    <property type="entry name" value="Pept_S26A_signal_pept_1_Lys-AS"/>
</dbReference>
<dbReference type="PANTHER" id="PTHR43390:SF1">
    <property type="entry name" value="CHLOROPLAST PROCESSING PEPTIDASE"/>
    <property type="match status" value="1"/>
</dbReference>
<feature type="domain" description="Peptidase S26" evidence="11">
    <location>
        <begin position="28"/>
        <end position="241"/>
    </location>
</feature>
<dbReference type="RefSeq" id="WP_284350357.1">
    <property type="nucleotide sequence ID" value="NZ_BRXS01000003.1"/>
</dbReference>
<dbReference type="Pfam" id="PF10502">
    <property type="entry name" value="Peptidase_S26"/>
    <property type="match status" value="1"/>
</dbReference>
<dbReference type="GO" id="GO:0004252">
    <property type="term" value="F:serine-type endopeptidase activity"/>
    <property type="evidence" value="ECO:0007669"/>
    <property type="project" value="InterPro"/>
</dbReference>
<evidence type="ECO:0000313" key="13">
    <source>
        <dbReference type="Proteomes" id="UP001161325"/>
    </source>
</evidence>
<proteinExistence type="inferred from homology"/>
<dbReference type="NCBIfam" id="TIGR02227">
    <property type="entry name" value="sigpep_I_bact"/>
    <property type="match status" value="1"/>
</dbReference>
<keyword evidence="13" id="KW-1185">Reference proteome</keyword>
<dbReference type="EC" id="3.4.21.89" evidence="3 8"/>
<sequence length="268" mass="29031">MTSRRQSKPRRPAAAKPAPDASLRRRTRELIVGILPVVGLATVTRVALAEAYHIPSGSMEPTLQVGDWLFVNKLRYGPHVPFTHVSLPGYATPRRGDVAVFESPPQDPSIRTTPDAVTPTLVKRIVAVGGDTLAMRGGRLYVNGVPEAPGAPHNAPAGDAAAADFVGQPLPILRWQQRIATTAGSLGPAPAAPTLHDWGPLVVPADSYFMLGDNRDNSVDSRFYGPVPRANLRGTPTFVYYSYDPETGPEYLRAATSIRWQRLGTWIR</sequence>
<accession>A0AA37QHJ9</accession>
<dbReference type="PRINTS" id="PR00727">
    <property type="entry name" value="LEADERPTASE"/>
</dbReference>
<dbReference type="InterPro" id="IPR019756">
    <property type="entry name" value="Pept_S26A_signal_pept_1_Ser-AS"/>
</dbReference>
<dbReference type="InterPro" id="IPR019758">
    <property type="entry name" value="Pept_S26A_signal_pept_1_CS"/>
</dbReference>
<evidence type="ECO:0000256" key="3">
    <source>
        <dbReference type="ARBA" id="ARBA00013208"/>
    </source>
</evidence>
<dbReference type="PROSITE" id="PS00501">
    <property type="entry name" value="SPASE_I_1"/>
    <property type="match status" value="1"/>
</dbReference>
<evidence type="ECO:0000256" key="7">
    <source>
        <dbReference type="PIRSR" id="PIRSR600223-1"/>
    </source>
</evidence>
<dbReference type="InterPro" id="IPR019533">
    <property type="entry name" value="Peptidase_S26"/>
</dbReference>
<dbReference type="InterPro" id="IPR036286">
    <property type="entry name" value="LexA/Signal_pep-like_sf"/>
</dbReference>
<dbReference type="Proteomes" id="UP001161325">
    <property type="component" value="Unassembled WGS sequence"/>
</dbReference>
<dbReference type="Gene3D" id="2.10.109.10">
    <property type="entry name" value="Umud Fragment, subunit A"/>
    <property type="match status" value="1"/>
</dbReference>
<feature type="compositionally biased region" description="Basic residues" evidence="10">
    <location>
        <begin position="1"/>
        <end position="13"/>
    </location>
</feature>
<evidence type="ECO:0000256" key="1">
    <source>
        <dbReference type="ARBA" id="ARBA00000677"/>
    </source>
</evidence>
<name>A0AA37QHJ9_9BACT</name>
<evidence type="ECO:0000259" key="11">
    <source>
        <dbReference type="Pfam" id="PF10502"/>
    </source>
</evidence>
<keyword evidence="6 8" id="KW-0378">Hydrolase</keyword>
<comment type="caution">
    <text evidence="12">The sequence shown here is derived from an EMBL/GenBank/DDBJ whole genome shotgun (WGS) entry which is preliminary data.</text>
</comment>
<comment type="subcellular location">
    <subcellularLocation>
        <location evidence="9">Membrane</location>
        <topology evidence="9">Single-pass type II membrane protein</topology>
    </subcellularLocation>
</comment>
<evidence type="ECO:0000256" key="8">
    <source>
        <dbReference type="RuleBase" id="RU003993"/>
    </source>
</evidence>
<evidence type="ECO:0000256" key="10">
    <source>
        <dbReference type="SAM" id="MobiDB-lite"/>
    </source>
</evidence>
<dbReference type="PROSITE" id="PS00761">
    <property type="entry name" value="SPASE_I_3"/>
    <property type="match status" value="1"/>
</dbReference>
<evidence type="ECO:0000256" key="9">
    <source>
        <dbReference type="RuleBase" id="RU362042"/>
    </source>
</evidence>
<dbReference type="AlphaFoldDB" id="A0AA37QHJ9"/>
<evidence type="ECO:0000256" key="2">
    <source>
        <dbReference type="ARBA" id="ARBA00009370"/>
    </source>
</evidence>
<protein>
    <recommendedName>
        <fullName evidence="4 8">Signal peptidase I</fullName>
        <ecNumber evidence="3 8">3.4.21.89</ecNumber>
    </recommendedName>
</protein>
<evidence type="ECO:0000256" key="5">
    <source>
        <dbReference type="ARBA" id="ARBA00022670"/>
    </source>
</evidence>
<dbReference type="InterPro" id="IPR000223">
    <property type="entry name" value="Pept_S26A_signal_pept_1"/>
</dbReference>